<dbReference type="RefSeq" id="WP_163348322.1">
    <property type="nucleotide sequence ID" value="NZ_CP048409.1"/>
</dbReference>
<dbReference type="PANTHER" id="PTHR37299:SF1">
    <property type="entry name" value="STAGE 0 SPORULATION PROTEIN A HOMOLOG"/>
    <property type="match status" value="1"/>
</dbReference>
<dbReference type="KEGG" id="drc:G0Q07_17275"/>
<dbReference type="Proteomes" id="UP000474630">
    <property type="component" value="Chromosome"/>
</dbReference>
<evidence type="ECO:0000256" key="1">
    <source>
        <dbReference type="SAM" id="Phobius"/>
    </source>
</evidence>
<proteinExistence type="predicted"/>
<organism evidence="3 4">
    <name type="scientific">Draconibacterium halophilum</name>
    <dbReference type="NCBI Taxonomy" id="2706887"/>
    <lineage>
        <taxon>Bacteria</taxon>
        <taxon>Pseudomonadati</taxon>
        <taxon>Bacteroidota</taxon>
        <taxon>Bacteroidia</taxon>
        <taxon>Marinilabiliales</taxon>
        <taxon>Prolixibacteraceae</taxon>
        <taxon>Draconibacterium</taxon>
    </lineage>
</organism>
<dbReference type="EMBL" id="CP048409">
    <property type="protein sequence ID" value="QIA09350.1"/>
    <property type="molecule type" value="Genomic_DNA"/>
</dbReference>
<feature type="transmembrane region" description="Helical" evidence="1">
    <location>
        <begin position="93"/>
        <end position="114"/>
    </location>
</feature>
<dbReference type="PANTHER" id="PTHR37299">
    <property type="entry name" value="TRANSCRIPTIONAL REGULATOR-RELATED"/>
    <property type="match status" value="1"/>
</dbReference>
<sequence>MVSIIDKIWLKDYPQNYLIKKPIAGALVLAFFCFVMLMIYKPVSNQGVSNLPYIQTMAVYCLSAGLAAYIAIRLFKTIKWFSSKNVWNLLKEMVFIVLIMLIIGIVIYLLAFLLEPPSDRWNLATFFDSFKYGFFTGIIPFAFFTAINYQSLFITRISVIEDSSQKMPLENKIQIRSKLKKEELTFYPSQLIYAESDGNYVVFQLLVNGKIKQEMIRNSMSEVERQLSDFPEFHRTHRAFIVNLKKVANKKGNSSGYHLTLNNTEFEVPVSRQNTKSFDENLKKIQN</sequence>
<dbReference type="InterPro" id="IPR046947">
    <property type="entry name" value="LytR-like"/>
</dbReference>
<dbReference type="Gene3D" id="2.40.50.1020">
    <property type="entry name" value="LytTr DNA-binding domain"/>
    <property type="match status" value="1"/>
</dbReference>
<dbReference type="InterPro" id="IPR007492">
    <property type="entry name" value="LytTR_DNA-bd_dom"/>
</dbReference>
<accession>A0A6C0RG09</accession>
<protein>
    <submittedName>
        <fullName evidence="3">LytTR family transcriptional regulator</fullName>
    </submittedName>
</protein>
<dbReference type="Pfam" id="PF04397">
    <property type="entry name" value="LytTR"/>
    <property type="match status" value="1"/>
</dbReference>
<dbReference type="AlphaFoldDB" id="A0A6C0RG09"/>
<name>A0A6C0RG09_9BACT</name>
<dbReference type="GO" id="GO:0003677">
    <property type="term" value="F:DNA binding"/>
    <property type="evidence" value="ECO:0007669"/>
    <property type="project" value="InterPro"/>
</dbReference>
<feature type="domain" description="HTH LytTR-type" evidence="2">
    <location>
        <begin position="216"/>
        <end position="284"/>
    </location>
</feature>
<gene>
    <name evidence="3" type="ORF">G0Q07_17275</name>
</gene>
<keyword evidence="1" id="KW-0812">Transmembrane</keyword>
<evidence type="ECO:0000313" key="3">
    <source>
        <dbReference type="EMBL" id="QIA09350.1"/>
    </source>
</evidence>
<dbReference type="SMART" id="SM00850">
    <property type="entry name" value="LytTR"/>
    <property type="match status" value="1"/>
</dbReference>
<reference evidence="3 4" key="1">
    <citation type="submission" date="2020-02" db="EMBL/GenBank/DDBJ databases">
        <title>Genome sequencing for Draconibacterium sp. strain M1.</title>
        <authorList>
            <person name="Park S.-J."/>
        </authorList>
    </citation>
    <scope>NUCLEOTIDE SEQUENCE [LARGE SCALE GENOMIC DNA]</scope>
    <source>
        <strain evidence="3 4">M1</strain>
    </source>
</reference>
<keyword evidence="1" id="KW-0472">Membrane</keyword>
<evidence type="ECO:0000259" key="2">
    <source>
        <dbReference type="PROSITE" id="PS50930"/>
    </source>
</evidence>
<feature type="transmembrane region" description="Helical" evidence="1">
    <location>
        <begin position="52"/>
        <end position="72"/>
    </location>
</feature>
<feature type="transmembrane region" description="Helical" evidence="1">
    <location>
        <begin position="134"/>
        <end position="159"/>
    </location>
</feature>
<evidence type="ECO:0000313" key="4">
    <source>
        <dbReference type="Proteomes" id="UP000474630"/>
    </source>
</evidence>
<feature type="transmembrane region" description="Helical" evidence="1">
    <location>
        <begin position="21"/>
        <end position="40"/>
    </location>
</feature>
<dbReference type="GO" id="GO:0000156">
    <property type="term" value="F:phosphorelay response regulator activity"/>
    <property type="evidence" value="ECO:0007669"/>
    <property type="project" value="InterPro"/>
</dbReference>
<keyword evidence="1" id="KW-1133">Transmembrane helix</keyword>
<keyword evidence="4" id="KW-1185">Reference proteome</keyword>
<dbReference type="PROSITE" id="PS50930">
    <property type="entry name" value="HTH_LYTTR"/>
    <property type="match status" value="1"/>
</dbReference>